<reference evidence="2" key="2">
    <citation type="journal article" date="2015" name="Fish Shellfish Immunol.">
        <title>Early steps in the European eel (Anguilla anguilla)-Vibrio vulnificus interaction in the gills: Role of the RtxA13 toxin.</title>
        <authorList>
            <person name="Callol A."/>
            <person name="Pajuelo D."/>
            <person name="Ebbesson L."/>
            <person name="Teles M."/>
            <person name="MacKenzie S."/>
            <person name="Amaro C."/>
        </authorList>
    </citation>
    <scope>NUCLEOTIDE SEQUENCE</scope>
</reference>
<reference evidence="2" key="1">
    <citation type="submission" date="2014-11" db="EMBL/GenBank/DDBJ databases">
        <authorList>
            <person name="Amaro Gonzalez C."/>
        </authorList>
    </citation>
    <scope>NUCLEOTIDE SEQUENCE</scope>
</reference>
<organism evidence="2">
    <name type="scientific">Anguilla anguilla</name>
    <name type="common">European freshwater eel</name>
    <name type="synonym">Muraena anguilla</name>
    <dbReference type="NCBI Taxonomy" id="7936"/>
    <lineage>
        <taxon>Eukaryota</taxon>
        <taxon>Metazoa</taxon>
        <taxon>Chordata</taxon>
        <taxon>Craniata</taxon>
        <taxon>Vertebrata</taxon>
        <taxon>Euteleostomi</taxon>
        <taxon>Actinopterygii</taxon>
        <taxon>Neopterygii</taxon>
        <taxon>Teleostei</taxon>
        <taxon>Anguilliformes</taxon>
        <taxon>Anguillidae</taxon>
        <taxon>Anguilla</taxon>
    </lineage>
</organism>
<evidence type="ECO:0000256" key="1">
    <source>
        <dbReference type="SAM" id="Phobius"/>
    </source>
</evidence>
<accession>A0A0E9UD00</accession>
<keyword evidence="1" id="KW-0472">Membrane</keyword>
<keyword evidence="1" id="KW-1133">Transmembrane helix</keyword>
<keyword evidence="1" id="KW-0812">Transmembrane</keyword>
<protein>
    <submittedName>
        <fullName evidence="2">Uncharacterized protein</fullName>
    </submittedName>
</protein>
<name>A0A0E9UD00_ANGAN</name>
<proteinExistence type="predicted"/>
<sequence>MTAPTASIPSARPAFAAITAAVINFCILAFWSAVNSCPFKATVTRLSSWNEVGQCLLACSN</sequence>
<feature type="transmembrane region" description="Helical" evidence="1">
    <location>
        <begin position="14"/>
        <end position="34"/>
    </location>
</feature>
<dbReference type="AlphaFoldDB" id="A0A0E9UD00"/>
<dbReference type="EMBL" id="GBXM01045769">
    <property type="protein sequence ID" value="JAH62808.1"/>
    <property type="molecule type" value="Transcribed_RNA"/>
</dbReference>
<evidence type="ECO:0000313" key="2">
    <source>
        <dbReference type="EMBL" id="JAH62808.1"/>
    </source>
</evidence>